<dbReference type="CDD" id="cd06173">
    <property type="entry name" value="MFS_MefA_like"/>
    <property type="match status" value="1"/>
</dbReference>
<comment type="caution">
    <text evidence="7">The sequence shown here is derived from an EMBL/GenBank/DDBJ whole genome shotgun (WGS) entry which is preliminary data.</text>
</comment>
<dbReference type="InterPro" id="IPR036259">
    <property type="entry name" value="MFS_trans_sf"/>
</dbReference>
<evidence type="ECO:0000256" key="1">
    <source>
        <dbReference type="ARBA" id="ARBA00004651"/>
    </source>
</evidence>
<dbReference type="PANTHER" id="PTHR23513">
    <property type="entry name" value="INTEGRAL MEMBRANE EFFLUX PROTEIN-RELATED"/>
    <property type="match status" value="1"/>
</dbReference>
<accession>A0ABS8DKX9</accession>
<feature type="transmembrane region" description="Helical" evidence="6">
    <location>
        <begin position="15"/>
        <end position="40"/>
    </location>
</feature>
<dbReference type="EMBL" id="JAJCIS010000018">
    <property type="protein sequence ID" value="MCB7389107.1"/>
    <property type="molecule type" value="Genomic_DNA"/>
</dbReference>
<evidence type="ECO:0000256" key="5">
    <source>
        <dbReference type="ARBA" id="ARBA00023136"/>
    </source>
</evidence>
<dbReference type="PANTHER" id="PTHR23513:SF11">
    <property type="entry name" value="STAPHYLOFERRIN A TRANSPORTER"/>
    <property type="match status" value="1"/>
</dbReference>
<keyword evidence="8" id="KW-1185">Reference proteome</keyword>
<dbReference type="RefSeq" id="WP_066737965.1">
    <property type="nucleotide sequence ID" value="NZ_JAJCIQ010000018.1"/>
</dbReference>
<feature type="transmembrane region" description="Helical" evidence="6">
    <location>
        <begin position="289"/>
        <end position="307"/>
    </location>
</feature>
<feature type="transmembrane region" description="Helical" evidence="6">
    <location>
        <begin position="225"/>
        <end position="248"/>
    </location>
</feature>
<keyword evidence="3 6" id="KW-0812">Transmembrane</keyword>
<evidence type="ECO:0000256" key="3">
    <source>
        <dbReference type="ARBA" id="ARBA00022692"/>
    </source>
</evidence>
<feature type="transmembrane region" description="Helical" evidence="6">
    <location>
        <begin position="47"/>
        <end position="67"/>
    </location>
</feature>
<organism evidence="7 8">
    <name type="scientific">Bariatricus massiliensis</name>
    <dbReference type="NCBI Taxonomy" id="1745713"/>
    <lineage>
        <taxon>Bacteria</taxon>
        <taxon>Bacillati</taxon>
        <taxon>Bacillota</taxon>
        <taxon>Clostridia</taxon>
        <taxon>Lachnospirales</taxon>
        <taxon>Lachnospiraceae</taxon>
        <taxon>Bariatricus</taxon>
    </lineage>
</organism>
<feature type="transmembrane region" description="Helical" evidence="6">
    <location>
        <begin position="313"/>
        <end position="338"/>
    </location>
</feature>
<keyword evidence="2" id="KW-1003">Cell membrane</keyword>
<reference evidence="7 8" key="1">
    <citation type="submission" date="2021-10" db="EMBL/GenBank/DDBJ databases">
        <title>Collection of gut derived symbiotic bacterial strains cultured from healthy donors.</title>
        <authorList>
            <person name="Lin H."/>
            <person name="Littmann E."/>
            <person name="Kohout C."/>
            <person name="Pamer E.G."/>
        </authorList>
    </citation>
    <scope>NUCLEOTIDE SEQUENCE [LARGE SCALE GENOMIC DNA]</scope>
    <source>
        <strain evidence="7 8">DFI.1.165</strain>
    </source>
</reference>
<feature type="transmembrane region" description="Helical" evidence="6">
    <location>
        <begin position="147"/>
        <end position="168"/>
    </location>
</feature>
<feature type="transmembrane region" description="Helical" evidence="6">
    <location>
        <begin position="359"/>
        <end position="381"/>
    </location>
</feature>
<gene>
    <name evidence="7" type="ORF">LIZ65_17625</name>
</gene>
<comment type="subcellular location">
    <subcellularLocation>
        <location evidence="1">Cell membrane</location>
        <topology evidence="1">Multi-pass membrane protein</topology>
    </subcellularLocation>
</comment>
<feature type="transmembrane region" description="Helical" evidence="6">
    <location>
        <begin position="174"/>
        <end position="194"/>
    </location>
</feature>
<sequence>MNNLKQLFRGLHTFILLWATQGLSTLGSSMTSYALIIWAYEQKGSALTTALLSVSSYAPYVLLSIFAGALSDRWDKKRTMLVCDTLAALSTVTVLVLLLSGKLQVRHLYLINAFNGLMNTVQQPASDVAVTLLTPKEQYQRTAGMRAFSNSLVTLLTPVIATTVLSFWGLSAVIIFDLATFTAAFITLAFFIHIPDCVQNRQSRQLSVWKSAREGLAYLRNSRGIFNLILFMAAINLTASMYEAALPALLLSRSGGGESILGLVTACTGIANILGSIIVSFIPAPKSRVRVIFNALLFSMSTENFLLALGRTPIVWCTGAILGWITLPLMNTNMDALFRLRIPVEMQGRVYSMRNTFQFFTIPLGYLMGGFLIDYVMEPFMQSRPERSLLVTLFGTGKGSGAAALYFLLGVAGALTCIFFRKNKHIWDLEKDS</sequence>
<proteinExistence type="predicted"/>
<evidence type="ECO:0000256" key="2">
    <source>
        <dbReference type="ARBA" id="ARBA00022475"/>
    </source>
</evidence>
<feature type="transmembrane region" description="Helical" evidence="6">
    <location>
        <begin position="401"/>
        <end position="420"/>
    </location>
</feature>
<dbReference type="InterPro" id="IPR011701">
    <property type="entry name" value="MFS"/>
</dbReference>
<dbReference type="SUPFAM" id="SSF103473">
    <property type="entry name" value="MFS general substrate transporter"/>
    <property type="match status" value="1"/>
</dbReference>
<dbReference type="Proteomes" id="UP001299546">
    <property type="component" value="Unassembled WGS sequence"/>
</dbReference>
<dbReference type="Pfam" id="PF07690">
    <property type="entry name" value="MFS_1"/>
    <property type="match status" value="1"/>
</dbReference>
<evidence type="ECO:0000256" key="6">
    <source>
        <dbReference type="SAM" id="Phobius"/>
    </source>
</evidence>
<feature type="transmembrane region" description="Helical" evidence="6">
    <location>
        <begin position="79"/>
        <end position="99"/>
    </location>
</feature>
<protein>
    <submittedName>
        <fullName evidence="7">MFS transporter</fullName>
    </submittedName>
</protein>
<dbReference type="Gene3D" id="1.20.1250.20">
    <property type="entry name" value="MFS general substrate transporter like domains"/>
    <property type="match status" value="1"/>
</dbReference>
<evidence type="ECO:0000313" key="8">
    <source>
        <dbReference type="Proteomes" id="UP001299546"/>
    </source>
</evidence>
<feature type="transmembrane region" description="Helical" evidence="6">
    <location>
        <begin position="260"/>
        <end position="282"/>
    </location>
</feature>
<keyword evidence="4 6" id="KW-1133">Transmembrane helix</keyword>
<evidence type="ECO:0000313" key="7">
    <source>
        <dbReference type="EMBL" id="MCB7389107.1"/>
    </source>
</evidence>
<name>A0ABS8DKX9_9FIRM</name>
<keyword evidence="5 6" id="KW-0472">Membrane</keyword>
<evidence type="ECO:0000256" key="4">
    <source>
        <dbReference type="ARBA" id="ARBA00022989"/>
    </source>
</evidence>